<dbReference type="AlphaFoldDB" id="A0A9X0H6R1"/>
<sequence>MKTLNRNTAVLSVAMAAMTFGTFALAEGEGSEIPGMVTAALATVGLIGAAVLAVYASIKIFKLVRAAL</sequence>
<reference evidence="3 4" key="1">
    <citation type="submission" date="2015-09" db="EMBL/GenBank/DDBJ databases">
        <title>Genome announcement of multiple Pseudomonas syringae strains.</title>
        <authorList>
            <person name="Thakur S."/>
            <person name="Wang P.W."/>
            <person name="Gong Y."/>
            <person name="Weir B.S."/>
            <person name="Guttman D.S."/>
        </authorList>
    </citation>
    <scope>NUCLEOTIDE SEQUENCE [LARGE SCALE GENOMIC DNA]</scope>
    <source>
        <strain evidence="3 4">ICMP9757</strain>
    </source>
</reference>
<name>A0A9X0H6R1_PSESX</name>
<feature type="chain" id="PRO_5040840300" evidence="2">
    <location>
        <begin position="27"/>
        <end position="68"/>
    </location>
</feature>
<evidence type="ECO:0000313" key="4">
    <source>
        <dbReference type="Proteomes" id="UP000050345"/>
    </source>
</evidence>
<dbReference type="Proteomes" id="UP000050345">
    <property type="component" value="Unassembled WGS sequence"/>
</dbReference>
<dbReference type="RefSeq" id="WP_044322507.1">
    <property type="nucleotide sequence ID" value="NZ_JYHD01000200.1"/>
</dbReference>
<keyword evidence="1" id="KW-0472">Membrane</keyword>
<dbReference type="EMBL" id="LJQF01000044">
    <property type="protein sequence ID" value="KPX17682.1"/>
    <property type="molecule type" value="Genomic_DNA"/>
</dbReference>
<organism evidence="3 4">
    <name type="scientific">Pseudomonas syringae pv. daphniphylli</name>
    <dbReference type="NCBI Taxonomy" id="264455"/>
    <lineage>
        <taxon>Bacteria</taxon>
        <taxon>Pseudomonadati</taxon>
        <taxon>Pseudomonadota</taxon>
        <taxon>Gammaproteobacteria</taxon>
        <taxon>Pseudomonadales</taxon>
        <taxon>Pseudomonadaceae</taxon>
        <taxon>Pseudomonas</taxon>
        <taxon>Pseudomonas syringae</taxon>
    </lineage>
</organism>
<protein>
    <submittedName>
        <fullName evidence="3">Peptidase</fullName>
    </submittedName>
</protein>
<evidence type="ECO:0000313" key="3">
    <source>
        <dbReference type="EMBL" id="KPX17682.1"/>
    </source>
</evidence>
<feature type="transmembrane region" description="Helical" evidence="1">
    <location>
        <begin position="36"/>
        <end position="58"/>
    </location>
</feature>
<keyword evidence="1" id="KW-0812">Transmembrane</keyword>
<comment type="caution">
    <text evidence="3">The sequence shown here is derived from an EMBL/GenBank/DDBJ whole genome shotgun (WGS) entry which is preliminary data.</text>
</comment>
<keyword evidence="1" id="KW-1133">Transmembrane helix</keyword>
<keyword evidence="2" id="KW-0732">Signal</keyword>
<evidence type="ECO:0000256" key="1">
    <source>
        <dbReference type="SAM" id="Phobius"/>
    </source>
</evidence>
<proteinExistence type="predicted"/>
<accession>A0A9X0H6R1</accession>
<evidence type="ECO:0000256" key="2">
    <source>
        <dbReference type="SAM" id="SignalP"/>
    </source>
</evidence>
<feature type="signal peptide" evidence="2">
    <location>
        <begin position="1"/>
        <end position="26"/>
    </location>
</feature>
<gene>
    <name evidence="3" type="ORF">ALO73_200195</name>
</gene>